<keyword evidence="5" id="KW-0406">Ion transport</keyword>
<accession>A0A7S2JN38</accession>
<dbReference type="EMBL" id="HBGU01083604">
    <property type="protein sequence ID" value="CAD9551412.1"/>
    <property type="molecule type" value="Transcribed_RNA"/>
</dbReference>
<keyword evidence="2" id="KW-0813">Transport</keyword>
<dbReference type="InterPro" id="IPR044669">
    <property type="entry name" value="YneE/VCCN1/2-like"/>
</dbReference>
<dbReference type="GO" id="GO:0005254">
    <property type="term" value="F:chloride channel activity"/>
    <property type="evidence" value="ECO:0007669"/>
    <property type="project" value="InterPro"/>
</dbReference>
<keyword evidence="3 7" id="KW-0812">Transmembrane</keyword>
<dbReference type="AlphaFoldDB" id="A0A7S2JN38"/>
<gene>
    <name evidence="8" type="ORF">CBRE1094_LOCUS45643</name>
</gene>
<feature type="transmembrane region" description="Helical" evidence="7">
    <location>
        <begin position="61"/>
        <end position="78"/>
    </location>
</feature>
<keyword evidence="4 7" id="KW-1133">Transmembrane helix</keyword>
<reference evidence="8" key="1">
    <citation type="submission" date="2021-01" db="EMBL/GenBank/DDBJ databases">
        <authorList>
            <person name="Corre E."/>
            <person name="Pelletier E."/>
            <person name="Niang G."/>
            <person name="Scheremetjew M."/>
            <person name="Finn R."/>
            <person name="Kale V."/>
            <person name="Holt S."/>
            <person name="Cochrane G."/>
            <person name="Meng A."/>
            <person name="Brown T."/>
            <person name="Cohen L."/>
        </authorList>
    </citation>
    <scope>NUCLEOTIDE SEQUENCE</scope>
    <source>
        <strain evidence="8">UTEX LB 985</strain>
    </source>
</reference>
<evidence type="ECO:0000256" key="5">
    <source>
        <dbReference type="ARBA" id="ARBA00023065"/>
    </source>
</evidence>
<evidence type="ECO:0000256" key="1">
    <source>
        <dbReference type="ARBA" id="ARBA00004141"/>
    </source>
</evidence>
<comment type="subcellular location">
    <subcellularLocation>
        <location evidence="1">Membrane</location>
        <topology evidence="1">Multi-pass membrane protein</topology>
    </subcellularLocation>
</comment>
<organism evidence="8">
    <name type="scientific">Haptolina brevifila</name>
    <dbReference type="NCBI Taxonomy" id="156173"/>
    <lineage>
        <taxon>Eukaryota</taxon>
        <taxon>Haptista</taxon>
        <taxon>Haptophyta</taxon>
        <taxon>Prymnesiophyceae</taxon>
        <taxon>Prymnesiales</taxon>
        <taxon>Prymnesiaceae</taxon>
        <taxon>Haptolina</taxon>
    </lineage>
</organism>
<dbReference type="Pfam" id="PF25539">
    <property type="entry name" value="Bestrophin_2"/>
    <property type="match status" value="1"/>
</dbReference>
<evidence type="ECO:0000256" key="7">
    <source>
        <dbReference type="SAM" id="Phobius"/>
    </source>
</evidence>
<protein>
    <submittedName>
        <fullName evidence="8">Uncharacterized protein</fullName>
    </submittedName>
</protein>
<evidence type="ECO:0000256" key="2">
    <source>
        <dbReference type="ARBA" id="ARBA00022448"/>
    </source>
</evidence>
<evidence type="ECO:0000256" key="4">
    <source>
        <dbReference type="ARBA" id="ARBA00022989"/>
    </source>
</evidence>
<evidence type="ECO:0000256" key="6">
    <source>
        <dbReference type="ARBA" id="ARBA00023136"/>
    </source>
</evidence>
<keyword evidence="6 7" id="KW-0472">Membrane</keyword>
<feature type="transmembrane region" description="Helical" evidence="7">
    <location>
        <begin position="27"/>
        <end position="49"/>
    </location>
</feature>
<evidence type="ECO:0000256" key="3">
    <source>
        <dbReference type="ARBA" id="ARBA00022692"/>
    </source>
</evidence>
<name>A0A7S2JN38_9EUKA</name>
<proteinExistence type="predicted"/>
<evidence type="ECO:0000313" key="8">
    <source>
        <dbReference type="EMBL" id="CAD9551412.1"/>
    </source>
</evidence>
<dbReference type="GO" id="GO:0016020">
    <property type="term" value="C:membrane"/>
    <property type="evidence" value="ECO:0007669"/>
    <property type="project" value="UniProtKB-SubCell"/>
</dbReference>
<sequence>MIHYERTHWYGLSYIVRLQGSLLPRALPAMLFSGTISALLSSGYLTPIFGWDLTTFFEHPFSIQMYAIVFGYLSIARLNTCYQRWWSGVGHCTNMYNSWQQCALHVISFDRMDDPRESQHGDPFCTHLIKLFTQLSTVAMLKLHSGEPTAKEWLLLGTPECHLSSIDAYEKMKEEVQPELKLELMSLNLR</sequence>